<feature type="transmembrane region" description="Helical" evidence="5">
    <location>
        <begin position="236"/>
        <end position="253"/>
    </location>
</feature>
<feature type="transmembrane region" description="Helical" evidence="5">
    <location>
        <begin position="265"/>
        <end position="284"/>
    </location>
</feature>
<protein>
    <submittedName>
        <fullName evidence="7">Solute carrier family 22 member 10-like isoform X2</fullName>
    </submittedName>
</protein>
<reference evidence="7" key="1">
    <citation type="submission" date="2025-08" db="UniProtKB">
        <authorList>
            <consortium name="RefSeq"/>
        </authorList>
    </citation>
    <scope>IDENTIFICATION</scope>
    <source>
        <tissue evidence="7">Blood</tissue>
    </source>
</reference>
<comment type="subcellular location">
    <subcellularLocation>
        <location evidence="1">Endomembrane system</location>
        <topology evidence="1">Multi-pass membrane protein</topology>
    </subcellularLocation>
</comment>
<sequence length="438" mass="49286">MAFEELLNEVGGLGKFQILQMVLALPLVGIAACHILLENFTAAIPGHRCWVYILDNATEILSPDVLLRISIPLDSNLKPEKCHRFLHPQWQLLHLNRTFANMTGLDTEPCMDGWVYDHSLFSSTIVTEWDLICDYQSQKSVVQFVFMAGMQVGGFVYGHLSDRWLVESARWLIVTNKTDQGLRELKKVARRNEMKNAEATLNMEGLRVTMQEELEGAQTKTTVFDFFRTPNLRKRICLLLFVRFAVTVPLYGISLNLQHFGSNIFLFQVIFGALTTLARCLALVVLNYKGRRPTQILFLFLVGLSILANMFVPQEMQPLRVALASVGISCVAAAVTSYCVHCDELMPTLLKAKAFGLDAIVSRCGAALAPLLMTLVVYLPTLPWIIYGVFPIIAGLVVLFQPETRNMPLSDTIQDVENTETVSREANEKDFYIKVTKF</sequence>
<keyword evidence="2 5" id="KW-0812">Transmembrane</keyword>
<dbReference type="InterPro" id="IPR005828">
    <property type="entry name" value="MFS_sugar_transport-like"/>
</dbReference>
<dbReference type="GO" id="GO:0022857">
    <property type="term" value="F:transmembrane transporter activity"/>
    <property type="evidence" value="ECO:0007669"/>
    <property type="project" value="InterPro"/>
</dbReference>
<dbReference type="Gene3D" id="1.20.1250.20">
    <property type="entry name" value="MFS general substrate transporter like domains"/>
    <property type="match status" value="1"/>
</dbReference>
<dbReference type="Proteomes" id="UP000515208">
    <property type="component" value="Unplaced"/>
</dbReference>
<dbReference type="GO" id="GO:0016020">
    <property type="term" value="C:membrane"/>
    <property type="evidence" value="ECO:0007669"/>
    <property type="project" value="InterPro"/>
</dbReference>
<feature type="transmembrane region" description="Helical" evidence="5">
    <location>
        <begin position="384"/>
        <end position="400"/>
    </location>
</feature>
<keyword evidence="6" id="KW-1185">Reference proteome</keyword>
<accession>A0A6P3IMI8</accession>
<evidence type="ECO:0000313" key="6">
    <source>
        <dbReference type="Proteomes" id="UP000515208"/>
    </source>
</evidence>
<dbReference type="RefSeq" id="XP_010852255.1">
    <property type="nucleotide sequence ID" value="XM_010853953.1"/>
</dbReference>
<feature type="transmembrane region" description="Helical" evidence="5">
    <location>
        <begin position="319"/>
        <end position="340"/>
    </location>
</feature>
<name>A0A6P3IMI8_BISBB</name>
<dbReference type="GeneID" id="104998656"/>
<feature type="transmembrane region" description="Helical" evidence="5">
    <location>
        <begin position="16"/>
        <end position="37"/>
    </location>
</feature>
<proteinExistence type="predicted"/>
<evidence type="ECO:0000256" key="3">
    <source>
        <dbReference type="ARBA" id="ARBA00022989"/>
    </source>
</evidence>
<dbReference type="AlphaFoldDB" id="A0A6P3IMI8"/>
<feature type="transmembrane region" description="Helical" evidence="5">
    <location>
        <begin position="296"/>
        <end position="313"/>
    </location>
</feature>
<dbReference type="Pfam" id="PF00083">
    <property type="entry name" value="Sugar_tr"/>
    <property type="match status" value="1"/>
</dbReference>
<dbReference type="PANTHER" id="PTHR24064">
    <property type="entry name" value="SOLUTE CARRIER FAMILY 22 MEMBER"/>
    <property type="match status" value="1"/>
</dbReference>
<evidence type="ECO:0000313" key="7">
    <source>
        <dbReference type="RefSeq" id="XP_010852255.1"/>
    </source>
</evidence>
<evidence type="ECO:0000256" key="2">
    <source>
        <dbReference type="ARBA" id="ARBA00022692"/>
    </source>
</evidence>
<keyword evidence="4 5" id="KW-0472">Membrane</keyword>
<dbReference type="SUPFAM" id="SSF103473">
    <property type="entry name" value="MFS general substrate transporter"/>
    <property type="match status" value="1"/>
</dbReference>
<evidence type="ECO:0000256" key="5">
    <source>
        <dbReference type="SAM" id="Phobius"/>
    </source>
</evidence>
<evidence type="ECO:0000256" key="1">
    <source>
        <dbReference type="ARBA" id="ARBA00004127"/>
    </source>
</evidence>
<dbReference type="InterPro" id="IPR036259">
    <property type="entry name" value="MFS_trans_sf"/>
</dbReference>
<evidence type="ECO:0000256" key="4">
    <source>
        <dbReference type="ARBA" id="ARBA00023136"/>
    </source>
</evidence>
<keyword evidence="3 5" id="KW-1133">Transmembrane helix</keyword>
<dbReference type="GO" id="GO:0012505">
    <property type="term" value="C:endomembrane system"/>
    <property type="evidence" value="ECO:0007669"/>
    <property type="project" value="UniProtKB-SubCell"/>
</dbReference>
<organism evidence="6 7">
    <name type="scientific">Bison bison bison</name>
    <name type="common">North American plains bison</name>
    <dbReference type="NCBI Taxonomy" id="43346"/>
    <lineage>
        <taxon>Eukaryota</taxon>
        <taxon>Metazoa</taxon>
        <taxon>Chordata</taxon>
        <taxon>Craniata</taxon>
        <taxon>Vertebrata</taxon>
        <taxon>Euteleostomi</taxon>
        <taxon>Mammalia</taxon>
        <taxon>Eutheria</taxon>
        <taxon>Laurasiatheria</taxon>
        <taxon>Artiodactyla</taxon>
        <taxon>Ruminantia</taxon>
        <taxon>Pecora</taxon>
        <taxon>Bovidae</taxon>
        <taxon>Bovinae</taxon>
        <taxon>Bison</taxon>
    </lineage>
</organism>
<feature type="transmembrane region" description="Helical" evidence="5">
    <location>
        <begin position="360"/>
        <end position="378"/>
    </location>
</feature>
<gene>
    <name evidence="7" type="primary">LOC104998656</name>
</gene>